<dbReference type="InterPro" id="IPR036394">
    <property type="entry name" value="Ribosomal_uL22_sf"/>
</dbReference>
<evidence type="ECO:0000256" key="1">
    <source>
        <dbReference type="ARBA" id="ARBA00009451"/>
    </source>
</evidence>
<dbReference type="EMBL" id="RYZI01000604">
    <property type="protein sequence ID" value="RWA04241.1"/>
    <property type="molecule type" value="Genomic_DNA"/>
</dbReference>
<feature type="compositionally biased region" description="Basic and acidic residues" evidence="5">
    <location>
        <begin position="91"/>
        <end position="106"/>
    </location>
</feature>
<dbReference type="InterPro" id="IPR047867">
    <property type="entry name" value="Ribosomal_uL22_bac/org-type"/>
</dbReference>
<dbReference type="Gene3D" id="3.90.470.10">
    <property type="entry name" value="Ribosomal protein L22/L17"/>
    <property type="match status" value="1"/>
</dbReference>
<dbReference type="GO" id="GO:0015934">
    <property type="term" value="C:large ribosomal subunit"/>
    <property type="evidence" value="ECO:0007669"/>
    <property type="project" value="InterPro"/>
</dbReference>
<evidence type="ECO:0000313" key="7">
    <source>
        <dbReference type="Proteomes" id="UP000286045"/>
    </source>
</evidence>
<evidence type="ECO:0000313" key="6">
    <source>
        <dbReference type="EMBL" id="RWA04241.1"/>
    </source>
</evidence>
<organism evidence="6 7">
    <name type="scientific">Xylaria grammica</name>
    <dbReference type="NCBI Taxonomy" id="363999"/>
    <lineage>
        <taxon>Eukaryota</taxon>
        <taxon>Fungi</taxon>
        <taxon>Dikarya</taxon>
        <taxon>Ascomycota</taxon>
        <taxon>Pezizomycotina</taxon>
        <taxon>Sordariomycetes</taxon>
        <taxon>Xylariomycetidae</taxon>
        <taxon>Xylariales</taxon>
        <taxon>Xylariaceae</taxon>
        <taxon>Xylaria</taxon>
    </lineage>
</organism>
<dbReference type="GO" id="GO:0003735">
    <property type="term" value="F:structural constituent of ribosome"/>
    <property type="evidence" value="ECO:0007669"/>
    <property type="project" value="InterPro"/>
</dbReference>
<dbReference type="PANTHER" id="PTHR13501">
    <property type="entry name" value="CHLOROPLAST 50S RIBOSOMAL PROTEIN L22-RELATED"/>
    <property type="match status" value="1"/>
</dbReference>
<evidence type="ECO:0000256" key="3">
    <source>
        <dbReference type="ARBA" id="ARBA00023274"/>
    </source>
</evidence>
<dbReference type="InterPro" id="IPR001063">
    <property type="entry name" value="Ribosomal_uL22"/>
</dbReference>
<name>A0A439CQ17_9PEZI</name>
<comment type="similarity">
    <text evidence="1 4">Belongs to the universal ribosomal protein uL22 family.</text>
</comment>
<keyword evidence="2 4" id="KW-0689">Ribosomal protein</keyword>
<dbReference type="SUPFAM" id="SSF54843">
    <property type="entry name" value="Ribosomal protein L22"/>
    <property type="match status" value="1"/>
</dbReference>
<keyword evidence="7" id="KW-1185">Reference proteome</keyword>
<dbReference type="PANTHER" id="PTHR13501:SF10">
    <property type="entry name" value="LARGE RIBOSOMAL SUBUNIT PROTEIN UL22M"/>
    <property type="match status" value="1"/>
</dbReference>
<sequence length="302" mass="34800">MSLHLPARQAAHAARASLAKPSLRSQYLLPRTQRRNAWFPNFGWGDKKPSEDGSTALSKELTLREKRSRVAERLTKRTQGATIFDDEIKESEDRYTHSEGHSDRSSMSRSNAQEHMQRALNPDPRWKVRFLRKQVMKMVRTGGQLSKQERIKLTEREMRSKSTGIHTSTKKLVHLSRQIVGKTVDDAITQMRYSKKRMAREVKWQLEEAQAEAIASRGMGLGAQNGETMVPRTIKTKDGKTIEVRDPTRLYVDESWVEKGPYFGGRIHYQARGRMSLMWRPLTRESHPRALWLPLATGGFLY</sequence>
<evidence type="ECO:0000256" key="4">
    <source>
        <dbReference type="RuleBase" id="RU004005"/>
    </source>
</evidence>
<reference evidence="6 7" key="1">
    <citation type="submission" date="2018-12" db="EMBL/GenBank/DDBJ databases">
        <title>Draft genome sequence of Xylaria grammica IHI A82.</title>
        <authorList>
            <person name="Buettner E."/>
            <person name="Kellner H."/>
        </authorList>
    </citation>
    <scope>NUCLEOTIDE SEQUENCE [LARGE SCALE GENOMIC DNA]</scope>
    <source>
        <strain evidence="6 7">IHI A82</strain>
    </source>
</reference>
<evidence type="ECO:0000256" key="5">
    <source>
        <dbReference type="SAM" id="MobiDB-lite"/>
    </source>
</evidence>
<dbReference type="STRING" id="363999.A0A439CQ17"/>
<dbReference type="AlphaFoldDB" id="A0A439CQ17"/>
<gene>
    <name evidence="6" type="ORF">EKO27_g10863</name>
</gene>
<accession>A0A439CQ17</accession>
<comment type="caution">
    <text evidence="6">The sequence shown here is derived from an EMBL/GenBank/DDBJ whole genome shotgun (WGS) entry which is preliminary data.</text>
</comment>
<evidence type="ECO:0000256" key="2">
    <source>
        <dbReference type="ARBA" id="ARBA00022980"/>
    </source>
</evidence>
<proteinExistence type="inferred from homology"/>
<protein>
    <recommendedName>
        <fullName evidence="8">Mitochondrial large ribosomal subunit</fullName>
    </recommendedName>
</protein>
<dbReference type="GO" id="GO:0006412">
    <property type="term" value="P:translation"/>
    <property type="evidence" value="ECO:0007669"/>
    <property type="project" value="InterPro"/>
</dbReference>
<dbReference type="Proteomes" id="UP000286045">
    <property type="component" value="Unassembled WGS sequence"/>
</dbReference>
<dbReference type="Pfam" id="PF00237">
    <property type="entry name" value="Ribosomal_L22"/>
    <property type="match status" value="1"/>
</dbReference>
<evidence type="ECO:0008006" key="8">
    <source>
        <dbReference type="Google" id="ProtNLM"/>
    </source>
</evidence>
<keyword evidence="3 4" id="KW-0687">Ribonucleoprotein</keyword>
<feature type="region of interest" description="Disordered" evidence="5">
    <location>
        <begin position="88"/>
        <end position="122"/>
    </location>
</feature>